<dbReference type="PANTHER" id="PTHR31876:SF26">
    <property type="entry name" value="PROTEIN LIKE COV 2"/>
    <property type="match status" value="1"/>
</dbReference>
<protein>
    <recommendedName>
        <fullName evidence="3">DUF502 domain-containing protein</fullName>
    </recommendedName>
</protein>
<keyword evidence="1" id="KW-1133">Transmembrane helix</keyword>
<gene>
    <name evidence="2" type="ORF">METZ01_LOCUS338521</name>
</gene>
<reference evidence="2" key="1">
    <citation type="submission" date="2018-05" db="EMBL/GenBank/DDBJ databases">
        <authorList>
            <person name="Lanie J.A."/>
            <person name="Ng W.-L."/>
            <person name="Kazmierczak K.M."/>
            <person name="Andrzejewski T.M."/>
            <person name="Davidsen T.M."/>
            <person name="Wayne K.J."/>
            <person name="Tettelin H."/>
            <person name="Glass J.I."/>
            <person name="Rusch D."/>
            <person name="Podicherti R."/>
            <person name="Tsui H.-C.T."/>
            <person name="Winkler M.E."/>
        </authorList>
    </citation>
    <scope>NUCLEOTIDE SEQUENCE</scope>
</reference>
<keyword evidence="1" id="KW-0472">Membrane</keyword>
<dbReference type="EMBL" id="UINC01114981">
    <property type="protein sequence ID" value="SVC85667.1"/>
    <property type="molecule type" value="Genomic_DNA"/>
</dbReference>
<sequence length="203" mass="22670">MNKKFRYYFLIGLFSILPIAATLWLIRVILSFFAGPAQSIINKILPSAVPGQEIISWIVGFILTFLFVFITGYIVSSVFGKILFSKIESIISRIPIVNSLYQTIKGLTESISNSSKQAFSKVVLIEYPRKGIWTLALVTGESINKEGINFYHLFLPTSPNPTSGYMLYIPKDDVNEIDMSTEEAIKIIVSGGALSPHQNQIKK</sequence>
<evidence type="ECO:0000313" key="2">
    <source>
        <dbReference type="EMBL" id="SVC85667.1"/>
    </source>
</evidence>
<accession>A0A382QL30</accession>
<organism evidence="2">
    <name type="scientific">marine metagenome</name>
    <dbReference type="NCBI Taxonomy" id="408172"/>
    <lineage>
        <taxon>unclassified sequences</taxon>
        <taxon>metagenomes</taxon>
        <taxon>ecological metagenomes</taxon>
    </lineage>
</organism>
<dbReference type="PANTHER" id="PTHR31876">
    <property type="entry name" value="COV-LIKE PROTEIN 1"/>
    <property type="match status" value="1"/>
</dbReference>
<proteinExistence type="predicted"/>
<dbReference type="Pfam" id="PF04367">
    <property type="entry name" value="DUF502"/>
    <property type="match status" value="1"/>
</dbReference>
<evidence type="ECO:0000256" key="1">
    <source>
        <dbReference type="SAM" id="Phobius"/>
    </source>
</evidence>
<feature type="transmembrane region" description="Helical" evidence="1">
    <location>
        <begin position="54"/>
        <end position="84"/>
    </location>
</feature>
<dbReference type="AlphaFoldDB" id="A0A382QL30"/>
<name>A0A382QL30_9ZZZZ</name>
<feature type="transmembrane region" description="Helical" evidence="1">
    <location>
        <begin position="7"/>
        <end position="34"/>
    </location>
</feature>
<evidence type="ECO:0008006" key="3">
    <source>
        <dbReference type="Google" id="ProtNLM"/>
    </source>
</evidence>
<dbReference type="InterPro" id="IPR007462">
    <property type="entry name" value="COV1-like"/>
</dbReference>
<keyword evidence="1" id="KW-0812">Transmembrane</keyword>